<sequence length="501" mass="56796">MGSYDDGALEVLLTNILSIIKPLEEDIRARYQVINEFRSVVSCTESLRGAIVEPFGSFISNLYTRWGDLDISIEIPTGPLVSSVGKRRKQSLLKDLMKALRRRGVARNIQFIPKARVPLLIFESNLGSISCDISISNQLGQIKSKLFFWITEMDERFRDMVLLVKEWAISQNINSPKTGTLNSYSLALLVIFHFQTCEPPILPPLQEIYVGNIVDDLTGAKITEATIKDICAKNIKKFRANGMDYSNRSTLAELFISFFKKFSRINTMASQYAICTYTGKWEHANSKDTWIAKSYPLIIEDPFEQPDNAARAVGKSELLMIREAFEETFRKLSDSQEQGSLINSLVRPQIRSHFYRRSHLDLSSTGRLSQYQGIPRDTSNIFPQRQQSSDPVHPISNRFQNVRLDTYQSPAAFSQGRSYYSTSHPIQNKYENRQMEPTSSQNVVHRSGLAIHDPGQPQNAVYRSGLAIHDPGQPQNVALRSGAAVHGRGQQTWRPRNSDRQ</sequence>
<evidence type="ECO:0000313" key="3">
    <source>
        <dbReference type="EMBL" id="PIA60467.1"/>
    </source>
</evidence>
<dbReference type="AlphaFoldDB" id="A0A2G5EXT4"/>
<dbReference type="InParanoid" id="A0A2G5EXT4"/>
<organism evidence="3 4">
    <name type="scientific">Aquilegia coerulea</name>
    <name type="common">Rocky mountain columbine</name>
    <dbReference type="NCBI Taxonomy" id="218851"/>
    <lineage>
        <taxon>Eukaryota</taxon>
        <taxon>Viridiplantae</taxon>
        <taxon>Streptophyta</taxon>
        <taxon>Embryophyta</taxon>
        <taxon>Tracheophyta</taxon>
        <taxon>Spermatophyta</taxon>
        <taxon>Magnoliopsida</taxon>
        <taxon>Ranunculales</taxon>
        <taxon>Ranunculaceae</taxon>
        <taxon>Thalictroideae</taxon>
        <taxon>Aquilegia</taxon>
    </lineage>
</organism>
<dbReference type="SUPFAM" id="SSF81301">
    <property type="entry name" value="Nucleotidyltransferase"/>
    <property type="match status" value="1"/>
</dbReference>
<reference evidence="3 4" key="1">
    <citation type="submission" date="2017-09" db="EMBL/GenBank/DDBJ databases">
        <title>WGS assembly of Aquilegia coerulea Goldsmith.</title>
        <authorList>
            <person name="Hodges S."/>
            <person name="Kramer E."/>
            <person name="Nordborg M."/>
            <person name="Tomkins J."/>
            <person name="Borevitz J."/>
            <person name="Derieg N."/>
            <person name="Yan J."/>
            <person name="Mihaltcheva S."/>
            <person name="Hayes R.D."/>
            <person name="Rokhsar D."/>
        </authorList>
    </citation>
    <scope>NUCLEOTIDE SEQUENCE [LARGE SCALE GENOMIC DNA]</scope>
    <source>
        <strain evidence="4">cv. Goldsmith</strain>
    </source>
</reference>
<feature type="domain" description="Poly(A) RNA polymerase mitochondrial-like central palm" evidence="2">
    <location>
        <begin position="13"/>
        <end position="147"/>
    </location>
</feature>
<dbReference type="EMBL" id="KZ305020">
    <property type="protein sequence ID" value="PIA60467.1"/>
    <property type="molecule type" value="Genomic_DNA"/>
</dbReference>
<protein>
    <recommendedName>
        <fullName evidence="2">Poly(A) RNA polymerase mitochondrial-like central palm domain-containing protein</fullName>
    </recommendedName>
</protein>
<name>A0A2G5EXT4_AQUCA</name>
<dbReference type="InterPro" id="IPR054708">
    <property type="entry name" value="MTPAP-like_central"/>
</dbReference>
<proteinExistence type="predicted"/>
<dbReference type="STRING" id="218851.A0A2G5EXT4"/>
<evidence type="ECO:0000259" key="2">
    <source>
        <dbReference type="Pfam" id="PF22600"/>
    </source>
</evidence>
<keyword evidence="4" id="KW-1185">Reference proteome</keyword>
<dbReference type="PANTHER" id="PTHR12271:SF123">
    <property type="entry name" value="PROTEIN HESO1"/>
    <property type="match status" value="1"/>
</dbReference>
<evidence type="ECO:0000256" key="1">
    <source>
        <dbReference type="SAM" id="MobiDB-lite"/>
    </source>
</evidence>
<dbReference type="Gene3D" id="3.30.460.10">
    <property type="entry name" value="Beta Polymerase, domain 2"/>
    <property type="match status" value="1"/>
</dbReference>
<dbReference type="PANTHER" id="PTHR12271">
    <property type="entry name" value="POLY A POLYMERASE CID PAP -RELATED"/>
    <property type="match status" value="1"/>
</dbReference>
<dbReference type="Proteomes" id="UP000230069">
    <property type="component" value="Unassembled WGS sequence"/>
</dbReference>
<dbReference type="FunCoup" id="A0A2G5EXT4">
    <property type="interactions" value="2945"/>
</dbReference>
<accession>A0A2G5EXT4</accession>
<feature type="region of interest" description="Disordered" evidence="1">
    <location>
        <begin position="482"/>
        <end position="501"/>
    </location>
</feature>
<dbReference type="Pfam" id="PF22600">
    <property type="entry name" value="MTPAP-like_central"/>
    <property type="match status" value="1"/>
</dbReference>
<dbReference type="GO" id="GO:0031123">
    <property type="term" value="P:RNA 3'-end processing"/>
    <property type="evidence" value="ECO:0007669"/>
    <property type="project" value="TreeGrafter"/>
</dbReference>
<dbReference type="InterPro" id="IPR043519">
    <property type="entry name" value="NT_sf"/>
</dbReference>
<dbReference type="CDD" id="cd05402">
    <property type="entry name" value="NT_PAP_TUTase"/>
    <property type="match status" value="1"/>
</dbReference>
<evidence type="ECO:0000313" key="4">
    <source>
        <dbReference type="Proteomes" id="UP000230069"/>
    </source>
</evidence>
<dbReference type="OrthoDB" id="2274644at2759"/>
<dbReference type="GO" id="GO:0050265">
    <property type="term" value="F:RNA uridylyltransferase activity"/>
    <property type="evidence" value="ECO:0007669"/>
    <property type="project" value="TreeGrafter"/>
</dbReference>
<dbReference type="SUPFAM" id="SSF81631">
    <property type="entry name" value="PAP/OAS1 substrate-binding domain"/>
    <property type="match status" value="1"/>
</dbReference>
<dbReference type="Gene3D" id="1.10.1410.10">
    <property type="match status" value="1"/>
</dbReference>
<gene>
    <name evidence="3" type="ORF">AQUCO_00300164v1</name>
</gene>